<sequence>MTCSFDTDVAPGGNATDLNGSDNGRAPPTEPDSKEPPGHRPEGFAWSG</sequence>
<accession>A0A917RA62</accession>
<reference evidence="2" key="2">
    <citation type="submission" date="2020-09" db="EMBL/GenBank/DDBJ databases">
        <authorList>
            <person name="Sun Q."/>
            <person name="Ohkuma M."/>
        </authorList>
    </citation>
    <scope>NUCLEOTIDE SEQUENCE</scope>
    <source>
        <strain evidence="2">JCM 3035</strain>
    </source>
</reference>
<evidence type="ECO:0000313" key="3">
    <source>
        <dbReference type="Proteomes" id="UP000637788"/>
    </source>
</evidence>
<organism evidence="2 3">
    <name type="scientific">Streptomyces flaveus</name>
    <dbReference type="NCBI Taxonomy" id="66370"/>
    <lineage>
        <taxon>Bacteria</taxon>
        <taxon>Bacillati</taxon>
        <taxon>Actinomycetota</taxon>
        <taxon>Actinomycetes</taxon>
        <taxon>Kitasatosporales</taxon>
        <taxon>Streptomycetaceae</taxon>
        <taxon>Streptomyces</taxon>
        <taxon>Streptomyces aurantiacus group</taxon>
    </lineage>
</organism>
<protein>
    <submittedName>
        <fullName evidence="2">Uncharacterized protein</fullName>
    </submittedName>
</protein>
<proteinExistence type="predicted"/>
<keyword evidence="3" id="KW-1185">Reference proteome</keyword>
<feature type="region of interest" description="Disordered" evidence="1">
    <location>
        <begin position="1"/>
        <end position="48"/>
    </location>
</feature>
<dbReference type="Proteomes" id="UP000637788">
    <property type="component" value="Unassembled WGS sequence"/>
</dbReference>
<reference evidence="2" key="1">
    <citation type="journal article" date="2014" name="Int. J. Syst. Evol. Microbiol.">
        <title>Complete genome sequence of Corynebacterium casei LMG S-19264T (=DSM 44701T), isolated from a smear-ripened cheese.</title>
        <authorList>
            <consortium name="US DOE Joint Genome Institute (JGI-PGF)"/>
            <person name="Walter F."/>
            <person name="Albersmeier A."/>
            <person name="Kalinowski J."/>
            <person name="Ruckert C."/>
        </authorList>
    </citation>
    <scope>NUCLEOTIDE SEQUENCE</scope>
    <source>
        <strain evidence="2">JCM 3035</strain>
    </source>
</reference>
<feature type="compositionally biased region" description="Basic and acidic residues" evidence="1">
    <location>
        <begin position="31"/>
        <end position="42"/>
    </location>
</feature>
<evidence type="ECO:0000256" key="1">
    <source>
        <dbReference type="SAM" id="MobiDB-lite"/>
    </source>
</evidence>
<gene>
    <name evidence="2" type="ORF">GCM10010094_67440</name>
</gene>
<name>A0A917RA62_9ACTN</name>
<evidence type="ECO:0000313" key="2">
    <source>
        <dbReference type="EMBL" id="GGK97156.1"/>
    </source>
</evidence>
<dbReference type="EMBL" id="BMPQ01000023">
    <property type="protein sequence ID" value="GGK97156.1"/>
    <property type="molecule type" value="Genomic_DNA"/>
</dbReference>
<dbReference type="AlphaFoldDB" id="A0A917RA62"/>
<comment type="caution">
    <text evidence="2">The sequence shown here is derived from an EMBL/GenBank/DDBJ whole genome shotgun (WGS) entry which is preliminary data.</text>
</comment>